<name>A0ABV3ERH0_9ACTN</name>
<dbReference type="EMBL" id="JBEZNA010000034">
    <property type="protein sequence ID" value="MEU9578802.1"/>
    <property type="molecule type" value="Genomic_DNA"/>
</dbReference>
<dbReference type="Proteomes" id="UP001551584">
    <property type="component" value="Unassembled WGS sequence"/>
</dbReference>
<evidence type="ECO:0000313" key="2">
    <source>
        <dbReference type="Proteomes" id="UP001551584"/>
    </source>
</evidence>
<gene>
    <name evidence="1" type="ORF">AB0D95_16320</name>
</gene>
<sequence length="72" mass="7832">MTTAQTLEAAVRALGGLWDTHRAVTALRDAGLGNGDQRDQEKRARGALRDLAKTGLLVKIQDSPVQYRATEK</sequence>
<protein>
    <submittedName>
        <fullName evidence="1">Uncharacterized protein</fullName>
    </submittedName>
</protein>
<accession>A0ABV3ERH0</accession>
<comment type="caution">
    <text evidence="1">The sequence shown here is derived from an EMBL/GenBank/DDBJ whole genome shotgun (WGS) entry which is preliminary data.</text>
</comment>
<reference evidence="1 2" key="1">
    <citation type="submission" date="2024-06" db="EMBL/GenBank/DDBJ databases">
        <title>The Natural Products Discovery Center: Release of the First 8490 Sequenced Strains for Exploring Actinobacteria Biosynthetic Diversity.</title>
        <authorList>
            <person name="Kalkreuter E."/>
            <person name="Kautsar S.A."/>
            <person name="Yang D."/>
            <person name="Bader C.D."/>
            <person name="Teijaro C.N."/>
            <person name="Fluegel L."/>
            <person name="Davis C.M."/>
            <person name="Simpson J.R."/>
            <person name="Lauterbach L."/>
            <person name="Steele A.D."/>
            <person name="Gui C."/>
            <person name="Meng S."/>
            <person name="Li G."/>
            <person name="Viehrig K."/>
            <person name="Ye F."/>
            <person name="Su P."/>
            <person name="Kiefer A.F."/>
            <person name="Nichols A."/>
            <person name="Cepeda A.J."/>
            <person name="Yan W."/>
            <person name="Fan B."/>
            <person name="Jiang Y."/>
            <person name="Adhikari A."/>
            <person name="Zheng C.-J."/>
            <person name="Schuster L."/>
            <person name="Cowan T.M."/>
            <person name="Smanski M.J."/>
            <person name="Chevrette M.G."/>
            <person name="De Carvalho L.P.S."/>
            <person name="Shen B."/>
        </authorList>
    </citation>
    <scope>NUCLEOTIDE SEQUENCE [LARGE SCALE GENOMIC DNA]</scope>
    <source>
        <strain evidence="1 2">NPDC048117</strain>
    </source>
</reference>
<keyword evidence="2" id="KW-1185">Reference proteome</keyword>
<organism evidence="1 2">
    <name type="scientific">Streptomyces chilikensis</name>
    <dbReference type="NCBI Taxonomy" id="1194079"/>
    <lineage>
        <taxon>Bacteria</taxon>
        <taxon>Bacillati</taxon>
        <taxon>Actinomycetota</taxon>
        <taxon>Actinomycetes</taxon>
        <taxon>Kitasatosporales</taxon>
        <taxon>Streptomycetaceae</taxon>
        <taxon>Streptomyces</taxon>
    </lineage>
</organism>
<proteinExistence type="predicted"/>
<dbReference type="RefSeq" id="WP_359273173.1">
    <property type="nucleotide sequence ID" value="NZ_JBEZNA010000034.1"/>
</dbReference>
<evidence type="ECO:0000313" key="1">
    <source>
        <dbReference type="EMBL" id="MEU9578802.1"/>
    </source>
</evidence>